<organism evidence="1 2">
    <name type="scientific">Cyclotella atomus</name>
    <dbReference type="NCBI Taxonomy" id="382360"/>
    <lineage>
        <taxon>Eukaryota</taxon>
        <taxon>Sar</taxon>
        <taxon>Stramenopiles</taxon>
        <taxon>Ochrophyta</taxon>
        <taxon>Bacillariophyta</taxon>
        <taxon>Coscinodiscophyceae</taxon>
        <taxon>Thalassiosirophycidae</taxon>
        <taxon>Stephanodiscales</taxon>
        <taxon>Stephanodiscaceae</taxon>
        <taxon>Cyclotella</taxon>
    </lineage>
</organism>
<proteinExistence type="predicted"/>
<name>A0ABD3P2D0_9STRA</name>
<reference evidence="1 2" key="1">
    <citation type="submission" date="2024-10" db="EMBL/GenBank/DDBJ databases">
        <title>Updated reference genomes for cyclostephanoid diatoms.</title>
        <authorList>
            <person name="Roberts W.R."/>
            <person name="Alverson A.J."/>
        </authorList>
    </citation>
    <scope>NUCLEOTIDE SEQUENCE [LARGE SCALE GENOMIC DNA]</scope>
    <source>
        <strain evidence="1 2">AJA010-31</strain>
    </source>
</reference>
<accession>A0ABD3P2D0</accession>
<evidence type="ECO:0000313" key="2">
    <source>
        <dbReference type="Proteomes" id="UP001530400"/>
    </source>
</evidence>
<sequence>MASYALGVPFYFTCEMFGPEANGAAYLMELNSGEVGAPPKDQITKRALTVEKTVPSSNAQHDGDGELSHWGEVRNVDILAWMRAQSPLGNIDIVTKPIIRVHTRKCTPIDRNKNALVQTRLQPVAPRTQVSSRALYDILRVDTSGHVIWDSSVIFRLVLSGDSLLSLDHPHAAEDVTLALQQLDLDLTKTSIAVVSNTVSPWVEFLLKSSGVPRVTSVDYNEPIICGMDWIEPKSRFGDPIKEKENMEMIKRMHKALLPGGYLLLDIPTSSEAYTRGNFYRVYNFDRLVELLRFRFEFVARIWDGQPRKGWNDVTKAPKLFPHPDELDFPEWKHRHVLVLRKV</sequence>
<protein>
    <submittedName>
        <fullName evidence="1">Uncharacterized protein</fullName>
    </submittedName>
</protein>
<dbReference type="AlphaFoldDB" id="A0ABD3P2D0"/>
<keyword evidence="2" id="KW-1185">Reference proteome</keyword>
<gene>
    <name evidence="1" type="ORF">ACHAWO_010056</name>
</gene>
<dbReference type="EMBL" id="JALLPJ020000828">
    <property type="protein sequence ID" value="KAL3781894.1"/>
    <property type="molecule type" value="Genomic_DNA"/>
</dbReference>
<dbReference type="Proteomes" id="UP001530400">
    <property type="component" value="Unassembled WGS sequence"/>
</dbReference>
<evidence type="ECO:0000313" key="1">
    <source>
        <dbReference type="EMBL" id="KAL3781894.1"/>
    </source>
</evidence>
<comment type="caution">
    <text evidence="1">The sequence shown here is derived from an EMBL/GenBank/DDBJ whole genome shotgun (WGS) entry which is preliminary data.</text>
</comment>